<protein>
    <recommendedName>
        <fullName evidence="3">Beta-lactamase-related domain-containing protein</fullName>
    </recommendedName>
</protein>
<name>A0AAJ0B6J5_9PEZI</name>
<comment type="similarity">
    <text evidence="1">Belongs to the class-A beta-lactamase family.</text>
</comment>
<evidence type="ECO:0000259" key="3">
    <source>
        <dbReference type="Pfam" id="PF00144"/>
    </source>
</evidence>
<dbReference type="PANTHER" id="PTHR43283:SF17">
    <property type="entry name" value="(LOVD), PUTATIVE (AFU_ORTHOLOGUE AFUA_5G00920)-RELATED"/>
    <property type="match status" value="1"/>
</dbReference>
<evidence type="ECO:0000256" key="2">
    <source>
        <dbReference type="ARBA" id="ARBA00022801"/>
    </source>
</evidence>
<dbReference type="InterPro" id="IPR050789">
    <property type="entry name" value="Diverse_Enzym_Activities"/>
</dbReference>
<dbReference type="AlphaFoldDB" id="A0AAJ0B6J5"/>
<sequence length="399" mass="43397">MAEVEDIYKDALTSGLVPGVALIAGDKDGNIIYSNALGKATLNPSRDAIPFTTSTICGVASQTKLMTSVAALKAVELGLLTLDADLRPSLPPMGQYGTMTGFDATTNTPTFVPDNTPISLRMLLSHTSGHEYDWMNPLLTAWRASRSEGIWHGATVEEKSAIPLVFTPGTAFAYGAGHDWAGKAISVASGVTLEEFMRKHIWEPLGIPADEIMFLVPDPLRQKKADMSTLGATDEQPPAVYEPHGLMEMTDYYGGAGLHCSPGAYFTFLSAVFRRDGRLLSPQSFDELFRPQLDGRTETSLNEYLDRSPAHSRFLALGIPPEVRKTWSFAGLVCLDKQEGRFEEGTVMWAGVPNCVWFMDRAAGVCGTAICQLVPPQVPEVIALHAKFQGKVLELTKKR</sequence>
<gene>
    <name evidence="4" type="ORF">QBC47DRAFT_389000</name>
</gene>
<dbReference type="EMBL" id="MU839839">
    <property type="protein sequence ID" value="KAK1752634.1"/>
    <property type="molecule type" value="Genomic_DNA"/>
</dbReference>
<proteinExistence type="inferred from homology"/>
<evidence type="ECO:0000313" key="4">
    <source>
        <dbReference type="EMBL" id="KAK1752634.1"/>
    </source>
</evidence>
<feature type="domain" description="Beta-lactamase-related" evidence="3">
    <location>
        <begin position="6"/>
        <end position="379"/>
    </location>
</feature>
<dbReference type="InterPro" id="IPR001466">
    <property type="entry name" value="Beta-lactam-related"/>
</dbReference>
<keyword evidence="2" id="KW-0378">Hydrolase</keyword>
<keyword evidence="5" id="KW-1185">Reference proteome</keyword>
<dbReference type="Pfam" id="PF00144">
    <property type="entry name" value="Beta-lactamase"/>
    <property type="match status" value="1"/>
</dbReference>
<accession>A0AAJ0B6J5</accession>
<dbReference type="Gene3D" id="3.40.710.10">
    <property type="entry name" value="DD-peptidase/beta-lactamase superfamily"/>
    <property type="match status" value="1"/>
</dbReference>
<evidence type="ECO:0000256" key="1">
    <source>
        <dbReference type="ARBA" id="ARBA00009009"/>
    </source>
</evidence>
<dbReference type="InterPro" id="IPR012338">
    <property type="entry name" value="Beta-lactam/transpept-like"/>
</dbReference>
<dbReference type="Proteomes" id="UP001239445">
    <property type="component" value="Unassembled WGS sequence"/>
</dbReference>
<dbReference type="PANTHER" id="PTHR43283">
    <property type="entry name" value="BETA-LACTAMASE-RELATED"/>
    <property type="match status" value="1"/>
</dbReference>
<dbReference type="GO" id="GO:0016787">
    <property type="term" value="F:hydrolase activity"/>
    <property type="evidence" value="ECO:0007669"/>
    <property type="project" value="UniProtKB-KW"/>
</dbReference>
<reference evidence="4" key="1">
    <citation type="submission" date="2023-06" db="EMBL/GenBank/DDBJ databases">
        <title>Genome-scale phylogeny and comparative genomics of the fungal order Sordariales.</title>
        <authorList>
            <consortium name="Lawrence Berkeley National Laboratory"/>
            <person name="Hensen N."/>
            <person name="Bonometti L."/>
            <person name="Westerberg I."/>
            <person name="Brannstrom I.O."/>
            <person name="Guillou S."/>
            <person name="Cros-Aarteil S."/>
            <person name="Calhoun S."/>
            <person name="Haridas S."/>
            <person name="Kuo A."/>
            <person name="Mondo S."/>
            <person name="Pangilinan J."/>
            <person name="Riley R."/>
            <person name="Labutti K."/>
            <person name="Andreopoulos B."/>
            <person name="Lipzen A."/>
            <person name="Chen C."/>
            <person name="Yanf M."/>
            <person name="Daum C."/>
            <person name="Ng V."/>
            <person name="Clum A."/>
            <person name="Steindorff A."/>
            <person name="Ohm R."/>
            <person name="Martin F."/>
            <person name="Silar P."/>
            <person name="Natvig D."/>
            <person name="Lalanne C."/>
            <person name="Gautier V."/>
            <person name="Ament-Velasquez S.L."/>
            <person name="Kruys A."/>
            <person name="Hutchinson M.I."/>
            <person name="Powell A.J."/>
            <person name="Barry K."/>
            <person name="Miller A.N."/>
            <person name="Grigoriev I.V."/>
            <person name="Debuchy R."/>
            <person name="Gladieux P."/>
            <person name="Thoren M.H."/>
            <person name="Johannesson H."/>
        </authorList>
    </citation>
    <scope>NUCLEOTIDE SEQUENCE</scope>
    <source>
        <strain evidence="4">PSN4</strain>
    </source>
</reference>
<comment type="caution">
    <text evidence="4">The sequence shown here is derived from an EMBL/GenBank/DDBJ whole genome shotgun (WGS) entry which is preliminary data.</text>
</comment>
<dbReference type="SUPFAM" id="SSF56601">
    <property type="entry name" value="beta-lactamase/transpeptidase-like"/>
    <property type="match status" value="1"/>
</dbReference>
<organism evidence="4 5">
    <name type="scientific">Echria macrotheca</name>
    <dbReference type="NCBI Taxonomy" id="438768"/>
    <lineage>
        <taxon>Eukaryota</taxon>
        <taxon>Fungi</taxon>
        <taxon>Dikarya</taxon>
        <taxon>Ascomycota</taxon>
        <taxon>Pezizomycotina</taxon>
        <taxon>Sordariomycetes</taxon>
        <taxon>Sordariomycetidae</taxon>
        <taxon>Sordariales</taxon>
        <taxon>Schizotheciaceae</taxon>
        <taxon>Echria</taxon>
    </lineage>
</organism>
<evidence type="ECO:0000313" key="5">
    <source>
        <dbReference type="Proteomes" id="UP001239445"/>
    </source>
</evidence>